<keyword evidence="6" id="KW-0443">Lipid metabolism</keyword>
<evidence type="ECO:0000256" key="2">
    <source>
        <dbReference type="ARBA" id="ARBA00009233"/>
    </source>
</evidence>
<dbReference type="RefSeq" id="WP_343797819.1">
    <property type="nucleotide sequence ID" value="NZ_BAAADJ010000015.1"/>
</dbReference>
<dbReference type="PANTHER" id="PTHR43159">
    <property type="entry name" value="ENOYL-[ACYL-CARRIER-PROTEIN] REDUCTASE"/>
    <property type="match status" value="1"/>
</dbReference>
<reference evidence="10" key="1">
    <citation type="journal article" date="2019" name="Int. J. Syst. Evol. Microbiol.">
        <title>The Global Catalogue of Microorganisms (GCM) 10K type strain sequencing project: providing services to taxonomists for standard genome sequencing and annotation.</title>
        <authorList>
            <consortium name="The Broad Institute Genomics Platform"/>
            <consortium name="The Broad Institute Genome Sequencing Center for Infectious Disease"/>
            <person name="Wu L."/>
            <person name="Ma J."/>
        </authorList>
    </citation>
    <scope>NUCLEOTIDE SEQUENCE [LARGE SCALE GENOMIC DNA]</scope>
    <source>
        <strain evidence="10">JCM 9731</strain>
    </source>
</reference>
<dbReference type="InterPro" id="IPR036291">
    <property type="entry name" value="NAD(P)-bd_dom_sf"/>
</dbReference>
<comment type="similarity">
    <text evidence="2 8">Belongs to the short-chain dehydrogenases/reductases (SDR) family. FabI subfamily.</text>
</comment>
<evidence type="ECO:0000256" key="4">
    <source>
        <dbReference type="ARBA" id="ARBA00022832"/>
    </source>
</evidence>
<dbReference type="EC" id="1.3.1.9" evidence="8"/>
<proteinExistence type="inferred from homology"/>
<name>A0ABP3FUZ8_9BACI</name>
<dbReference type="Gene3D" id="3.40.50.720">
    <property type="entry name" value="NAD(P)-binding Rossmann-like Domain"/>
    <property type="match status" value="1"/>
</dbReference>
<keyword evidence="3 8" id="KW-0444">Lipid biosynthesis</keyword>
<dbReference type="PANTHER" id="PTHR43159:SF2">
    <property type="entry name" value="ENOYL-[ACYL-CARRIER-PROTEIN] REDUCTASE [NADH], CHLOROPLASTIC"/>
    <property type="match status" value="1"/>
</dbReference>
<dbReference type="InterPro" id="IPR002347">
    <property type="entry name" value="SDR_fam"/>
</dbReference>
<keyword evidence="8" id="KW-0520">NAD</keyword>
<dbReference type="CDD" id="cd05372">
    <property type="entry name" value="ENR_SDR"/>
    <property type="match status" value="1"/>
</dbReference>
<dbReference type="Gene3D" id="1.10.8.400">
    <property type="entry name" value="Enoyl acyl carrier protein reductase"/>
    <property type="match status" value="1"/>
</dbReference>
<comment type="pathway">
    <text evidence="1">Lipid metabolism.</text>
</comment>
<keyword evidence="5 8" id="KW-0560">Oxidoreductase</keyword>
<evidence type="ECO:0000256" key="6">
    <source>
        <dbReference type="ARBA" id="ARBA00023098"/>
    </source>
</evidence>
<accession>A0ABP3FUZ8</accession>
<evidence type="ECO:0000256" key="7">
    <source>
        <dbReference type="ARBA" id="ARBA00023160"/>
    </source>
</evidence>
<sequence length="259" mass="27720">MEDLLQLKGKNIVIMGVANERSIAWGITKSLQKAGANLIFTYRLERSLGKLTQLLEKYDFSATHIAQCDVNSDESIHNAFNEIGEKVGVIHGVVHSVAFAHAEDLKGDFVDTSREGFAFAADTSAYSLVAVSKAAKPFMTEGGSVVTMSYLGAERVVPGYNVMGVAKAALEASMRYLTVDMGAQNVRVNAISAGPIRTLAAKGVPGFNDILKTIEEKAPLKKNVTQEEVGDMTLALLSNLSRGVTGEVIYVDSGYNIVG</sequence>
<dbReference type="NCBIfam" id="NF006369">
    <property type="entry name" value="PRK08594.1"/>
    <property type="match status" value="1"/>
</dbReference>
<comment type="caution">
    <text evidence="9">The sequence shown here is derived from an EMBL/GenBank/DDBJ whole genome shotgun (WGS) entry which is preliminary data.</text>
</comment>
<dbReference type="InterPro" id="IPR014358">
    <property type="entry name" value="Enoyl-ACP_Rdtase_NADH"/>
</dbReference>
<dbReference type="EMBL" id="BAAADJ010000015">
    <property type="protein sequence ID" value="GAA0325396.1"/>
    <property type="molecule type" value="Genomic_DNA"/>
</dbReference>
<protein>
    <recommendedName>
        <fullName evidence="8">Enoyl-[acyl-carrier-protein] reductase [NADH]</fullName>
        <ecNumber evidence="8">1.3.1.9</ecNumber>
    </recommendedName>
</protein>
<dbReference type="SUPFAM" id="SSF51735">
    <property type="entry name" value="NAD(P)-binding Rossmann-fold domains"/>
    <property type="match status" value="1"/>
</dbReference>
<dbReference type="Pfam" id="PF13561">
    <property type="entry name" value="adh_short_C2"/>
    <property type="match status" value="1"/>
</dbReference>
<comment type="catalytic activity">
    <reaction evidence="8">
        <text>a 2,3-saturated acyl-[ACP] + NAD(+) = a (2E)-enoyl-[ACP] + NADH + H(+)</text>
        <dbReference type="Rhea" id="RHEA:10240"/>
        <dbReference type="Rhea" id="RHEA-COMP:9925"/>
        <dbReference type="Rhea" id="RHEA-COMP:9926"/>
        <dbReference type="ChEBI" id="CHEBI:15378"/>
        <dbReference type="ChEBI" id="CHEBI:57540"/>
        <dbReference type="ChEBI" id="CHEBI:57945"/>
        <dbReference type="ChEBI" id="CHEBI:78784"/>
        <dbReference type="ChEBI" id="CHEBI:78785"/>
        <dbReference type="EC" id="1.3.1.9"/>
    </reaction>
</comment>
<evidence type="ECO:0000256" key="1">
    <source>
        <dbReference type="ARBA" id="ARBA00005189"/>
    </source>
</evidence>
<dbReference type="PRINTS" id="PR00081">
    <property type="entry name" value="GDHRDH"/>
</dbReference>
<dbReference type="PIRSF" id="PIRSF000094">
    <property type="entry name" value="Enoyl-ACP_rdct"/>
    <property type="match status" value="1"/>
</dbReference>
<gene>
    <name evidence="9" type="primary">fabI</name>
    <name evidence="9" type="ORF">GCM10008967_15030</name>
</gene>
<evidence type="ECO:0000256" key="3">
    <source>
        <dbReference type="ARBA" id="ARBA00022516"/>
    </source>
</evidence>
<keyword evidence="4" id="KW-0276">Fatty acid metabolism</keyword>
<evidence type="ECO:0000256" key="5">
    <source>
        <dbReference type="ARBA" id="ARBA00023002"/>
    </source>
</evidence>
<keyword evidence="10" id="KW-1185">Reference proteome</keyword>
<organism evidence="9 10">
    <name type="scientific">Bacillus carboniphilus</name>
    <dbReference type="NCBI Taxonomy" id="86663"/>
    <lineage>
        <taxon>Bacteria</taxon>
        <taxon>Bacillati</taxon>
        <taxon>Bacillota</taxon>
        <taxon>Bacilli</taxon>
        <taxon>Bacillales</taxon>
        <taxon>Bacillaceae</taxon>
        <taxon>Bacillus</taxon>
    </lineage>
</organism>
<evidence type="ECO:0000256" key="8">
    <source>
        <dbReference type="PIRNR" id="PIRNR000094"/>
    </source>
</evidence>
<keyword evidence="7 8" id="KW-0275">Fatty acid biosynthesis</keyword>
<dbReference type="Proteomes" id="UP001500782">
    <property type="component" value="Unassembled WGS sequence"/>
</dbReference>
<evidence type="ECO:0000313" key="10">
    <source>
        <dbReference type="Proteomes" id="UP001500782"/>
    </source>
</evidence>
<evidence type="ECO:0000313" key="9">
    <source>
        <dbReference type="EMBL" id="GAA0325396.1"/>
    </source>
</evidence>